<dbReference type="PROSITE" id="PS51679">
    <property type="entry name" value="SAM_MT_C5"/>
    <property type="match status" value="1"/>
</dbReference>
<protein>
    <recommendedName>
        <fullName evidence="7">Cytosine-specific methyltransferase</fullName>
        <ecNumber evidence="7">2.1.1.37</ecNumber>
    </recommendedName>
</protein>
<dbReference type="Proteomes" id="UP000092382">
    <property type="component" value="Unassembled WGS sequence"/>
</dbReference>
<gene>
    <name evidence="8" type="ORF">AN481_02700</name>
</gene>
<dbReference type="InterPro" id="IPR029063">
    <property type="entry name" value="SAM-dependent_MTases_sf"/>
</dbReference>
<dbReference type="InterPro" id="IPR018117">
    <property type="entry name" value="C5_DNA_meth_AS"/>
</dbReference>
<dbReference type="GO" id="GO:0032259">
    <property type="term" value="P:methylation"/>
    <property type="evidence" value="ECO:0007669"/>
    <property type="project" value="UniProtKB-KW"/>
</dbReference>
<dbReference type="SUPFAM" id="SSF53335">
    <property type="entry name" value="S-adenosyl-L-methionine-dependent methyltransferases"/>
    <property type="match status" value="1"/>
</dbReference>
<evidence type="ECO:0000256" key="4">
    <source>
        <dbReference type="ARBA" id="ARBA00022747"/>
    </source>
</evidence>
<comment type="similarity">
    <text evidence="5 6">Belongs to the class I-like SAM-binding methyltransferase superfamily. C5-methyltransferase family.</text>
</comment>
<dbReference type="AlphaFoldDB" id="A0A1B7W138"/>
<keyword evidence="2 5" id="KW-0808">Transferase</keyword>
<accession>A0A1B7W138</accession>
<dbReference type="PRINTS" id="PR00105">
    <property type="entry name" value="C5METTRFRASE"/>
</dbReference>
<dbReference type="EC" id="2.1.1.37" evidence="7"/>
<dbReference type="InterPro" id="IPR001525">
    <property type="entry name" value="C5_MeTfrase"/>
</dbReference>
<feature type="active site" evidence="5">
    <location>
        <position position="102"/>
    </location>
</feature>
<dbReference type="Pfam" id="PF00145">
    <property type="entry name" value="DNA_methylase"/>
    <property type="match status" value="1"/>
</dbReference>
<keyword evidence="3 5" id="KW-0949">S-adenosyl-L-methionine</keyword>
<dbReference type="InterPro" id="IPR050750">
    <property type="entry name" value="C5-MTase"/>
</dbReference>
<dbReference type="PANTHER" id="PTHR46098">
    <property type="entry name" value="TRNA (CYTOSINE(38)-C(5))-METHYLTRANSFERASE"/>
    <property type="match status" value="1"/>
</dbReference>
<dbReference type="Gene3D" id="3.90.120.10">
    <property type="entry name" value="DNA Methylase, subunit A, domain 2"/>
    <property type="match status" value="1"/>
</dbReference>
<dbReference type="STRING" id="1803587.GCA_001593825_02771"/>
<dbReference type="PANTHER" id="PTHR46098:SF1">
    <property type="entry name" value="TRNA (CYTOSINE(38)-C(5))-METHYLTRANSFERASE"/>
    <property type="match status" value="1"/>
</dbReference>
<evidence type="ECO:0000256" key="6">
    <source>
        <dbReference type="RuleBase" id="RU000416"/>
    </source>
</evidence>
<evidence type="ECO:0000313" key="9">
    <source>
        <dbReference type="Proteomes" id="UP000092382"/>
    </source>
</evidence>
<evidence type="ECO:0000256" key="5">
    <source>
        <dbReference type="PROSITE-ProRule" id="PRU01016"/>
    </source>
</evidence>
<dbReference type="EMBL" id="LJOY01000005">
    <property type="protein sequence ID" value="OBQ26974.1"/>
    <property type="molecule type" value="Genomic_DNA"/>
</dbReference>
<dbReference type="PATRIC" id="fig|1710894.3.peg.703"/>
<dbReference type="NCBIfam" id="TIGR00675">
    <property type="entry name" value="dcm"/>
    <property type="match status" value="1"/>
</dbReference>
<comment type="caution">
    <text evidence="8">The sequence shown here is derived from an EMBL/GenBank/DDBJ whole genome shotgun (WGS) entry which is preliminary data.</text>
</comment>
<evidence type="ECO:0000256" key="7">
    <source>
        <dbReference type="RuleBase" id="RU000417"/>
    </source>
</evidence>
<dbReference type="Gene3D" id="3.40.50.150">
    <property type="entry name" value="Vaccinia Virus protein VP39"/>
    <property type="match status" value="1"/>
</dbReference>
<evidence type="ECO:0000256" key="3">
    <source>
        <dbReference type="ARBA" id="ARBA00022691"/>
    </source>
</evidence>
<keyword evidence="4" id="KW-0680">Restriction system</keyword>
<evidence type="ECO:0000256" key="2">
    <source>
        <dbReference type="ARBA" id="ARBA00022679"/>
    </source>
</evidence>
<comment type="catalytic activity">
    <reaction evidence="7">
        <text>a 2'-deoxycytidine in DNA + S-adenosyl-L-methionine = a 5-methyl-2'-deoxycytidine in DNA + S-adenosyl-L-homocysteine + H(+)</text>
        <dbReference type="Rhea" id="RHEA:13681"/>
        <dbReference type="Rhea" id="RHEA-COMP:11369"/>
        <dbReference type="Rhea" id="RHEA-COMP:11370"/>
        <dbReference type="ChEBI" id="CHEBI:15378"/>
        <dbReference type="ChEBI" id="CHEBI:57856"/>
        <dbReference type="ChEBI" id="CHEBI:59789"/>
        <dbReference type="ChEBI" id="CHEBI:85452"/>
        <dbReference type="ChEBI" id="CHEBI:85454"/>
        <dbReference type="EC" id="2.1.1.37"/>
    </reaction>
</comment>
<organism evidence="8 9">
    <name type="scientific">Aphanizomenon flos-aquae LD13</name>
    <dbReference type="NCBI Taxonomy" id="1710894"/>
    <lineage>
        <taxon>Bacteria</taxon>
        <taxon>Bacillati</taxon>
        <taxon>Cyanobacteriota</taxon>
        <taxon>Cyanophyceae</taxon>
        <taxon>Nostocales</taxon>
        <taxon>Aphanizomenonaceae</taxon>
        <taxon>Aphanizomenon</taxon>
    </lineage>
</organism>
<dbReference type="GO" id="GO:0009307">
    <property type="term" value="P:DNA restriction-modification system"/>
    <property type="evidence" value="ECO:0007669"/>
    <property type="project" value="UniProtKB-KW"/>
</dbReference>
<evidence type="ECO:0000256" key="1">
    <source>
        <dbReference type="ARBA" id="ARBA00022603"/>
    </source>
</evidence>
<name>A0A1B7W138_APHFL</name>
<evidence type="ECO:0000313" key="8">
    <source>
        <dbReference type="EMBL" id="OBQ26974.1"/>
    </source>
</evidence>
<sequence>MESRTCTQQLELFQLFQPIKIINCKSKFTFIDLFAGIGGFRIPLEELGGICLGYSEIDKEAIKVYKKNFIRDHNADEPYLGDITNLNKLPFDIDVIVGGVPCQPWSIAGKMKGLDDPRGKLWLDVFRVVEVNKPKSFIFENVKGLTEPRNKQSLEYILSNLTSFGYVVKYHVLNSYDFGLPQDRDRIFIVGIRNDIENCWGFTFPKPLNERLKLYDIIPGIEKSNLPKKKFSPEVLFNDGKIPASRGRFQKIDELNDFFTFADIRDGHTTIHSWELIETSYREKLICQTILKNRRKKIYGEKDGNPLKFEVLEYLISNLQIEEINSLVDKAILRLVEGKGYEFVNSKISSGINGISKIFLPHADAIGTLTATGTRDYVATISIECEEPEAYKQTFIKKIYQPKRFKPLTAENYARLQGFPKSFKIADNENTAKHQFGNAVSIPVIYHLAKALLTIILSV</sequence>
<dbReference type="GO" id="GO:0003886">
    <property type="term" value="F:DNA (cytosine-5-)-methyltransferase activity"/>
    <property type="evidence" value="ECO:0007669"/>
    <property type="project" value="UniProtKB-EC"/>
</dbReference>
<proteinExistence type="inferred from homology"/>
<reference evidence="8 9" key="1">
    <citation type="submission" date="2015-09" db="EMBL/GenBank/DDBJ databases">
        <title>Whole genome shotgun sequence assembly of Aphanizomenon flos-aquae UKL13.</title>
        <authorList>
            <person name="Driscoll C."/>
        </authorList>
    </citation>
    <scope>NUCLEOTIDE SEQUENCE [LARGE SCALE GENOMIC DNA]</scope>
    <source>
        <strain evidence="8">MDT13</strain>
    </source>
</reference>
<keyword evidence="1 5" id="KW-0489">Methyltransferase</keyword>
<dbReference type="PROSITE" id="PS00094">
    <property type="entry name" value="C5_MTASE_1"/>
    <property type="match status" value="1"/>
</dbReference>